<comment type="catalytic activity">
    <reaction evidence="6">
        <text>a 1,2-diacyl-sn-glycero-3-phosphoethanolamine(in) = a 1,2-diacyl-sn-glycero-3-phosphoethanolamine(out)</text>
        <dbReference type="Rhea" id="RHEA:38895"/>
        <dbReference type="ChEBI" id="CHEBI:64612"/>
    </reaction>
</comment>
<dbReference type="Pfam" id="PF05602">
    <property type="entry name" value="CLPTM1"/>
    <property type="match status" value="1"/>
</dbReference>
<evidence type="ECO:0000256" key="2">
    <source>
        <dbReference type="ARBA" id="ARBA00009310"/>
    </source>
</evidence>
<comment type="catalytic activity">
    <reaction evidence="8">
        <text>a 1,2-diacyl-sn-glycero-3-phospho-(1D-myo-inositol)(in) = a 1,2-diacyl-sn-glycero-3-phospho-(1D-myo-inositol)(out)</text>
        <dbReference type="Rhea" id="RHEA:38691"/>
        <dbReference type="ChEBI" id="CHEBI:57880"/>
    </reaction>
</comment>
<comment type="catalytic activity">
    <reaction evidence="14">
        <text>a 6-(alpha-D-glucosaminyl)-1-(1,2-diacyl-sn-glycero-3-phospho)-1D-myo-inositol(in) = a 6-(alpha-D-glucosaminyl)-1-(1,2-diacyl-sn-glycero-3-phospho)-1D-myo-inositol(out)</text>
        <dbReference type="Rhea" id="RHEA:71491"/>
        <dbReference type="ChEBI" id="CHEBI:57997"/>
    </reaction>
</comment>
<feature type="transmembrane region" description="Helical" evidence="16">
    <location>
        <begin position="410"/>
        <end position="431"/>
    </location>
</feature>
<evidence type="ECO:0000256" key="14">
    <source>
        <dbReference type="ARBA" id="ARBA00093208"/>
    </source>
</evidence>
<evidence type="ECO:0000256" key="4">
    <source>
        <dbReference type="ARBA" id="ARBA00022989"/>
    </source>
</evidence>
<feature type="transmembrane region" description="Helical" evidence="16">
    <location>
        <begin position="306"/>
        <end position="326"/>
    </location>
</feature>
<name>A0A0X3PUK0_SCHSO</name>
<comment type="subcellular location">
    <subcellularLocation>
        <location evidence="1">Membrane</location>
        <topology evidence="1">Multi-pass membrane protein</topology>
    </subcellularLocation>
</comment>
<evidence type="ECO:0000256" key="7">
    <source>
        <dbReference type="ARBA" id="ARBA00024631"/>
    </source>
</evidence>
<feature type="transmembrane region" description="Helical" evidence="16">
    <location>
        <begin position="9"/>
        <end position="30"/>
    </location>
</feature>
<evidence type="ECO:0000256" key="15">
    <source>
        <dbReference type="SAM" id="MobiDB-lite"/>
    </source>
</evidence>
<keyword evidence="3 16" id="KW-0812">Transmembrane</keyword>
<evidence type="ECO:0000256" key="5">
    <source>
        <dbReference type="ARBA" id="ARBA00023136"/>
    </source>
</evidence>
<evidence type="ECO:0000256" key="1">
    <source>
        <dbReference type="ARBA" id="ARBA00004141"/>
    </source>
</evidence>
<comment type="catalytic activity">
    <reaction evidence="7">
        <text>a 1,2-diacyl-sn-glycero-3-phosphocholine(in) = a 1,2-diacyl-sn-glycero-3-phosphocholine(out)</text>
        <dbReference type="Rhea" id="RHEA:38571"/>
        <dbReference type="ChEBI" id="CHEBI:57643"/>
    </reaction>
</comment>
<evidence type="ECO:0000256" key="3">
    <source>
        <dbReference type="ARBA" id="ARBA00022692"/>
    </source>
</evidence>
<keyword evidence="4 16" id="KW-1133">Transmembrane helix</keyword>
<evidence type="ECO:0000256" key="6">
    <source>
        <dbReference type="ARBA" id="ARBA00024615"/>
    </source>
</evidence>
<accession>A0A0X3PUK0</accession>
<evidence type="ECO:0000256" key="16">
    <source>
        <dbReference type="SAM" id="Phobius"/>
    </source>
</evidence>
<comment type="similarity">
    <text evidence="2">Belongs to the CLPTM1 family.</text>
</comment>
<evidence type="ECO:0000256" key="13">
    <source>
        <dbReference type="ARBA" id="ARBA00045827"/>
    </source>
</evidence>
<organism evidence="17">
    <name type="scientific">Schistocephalus solidus</name>
    <name type="common">Tapeworm</name>
    <dbReference type="NCBI Taxonomy" id="70667"/>
    <lineage>
        <taxon>Eukaryota</taxon>
        <taxon>Metazoa</taxon>
        <taxon>Spiralia</taxon>
        <taxon>Lophotrochozoa</taxon>
        <taxon>Platyhelminthes</taxon>
        <taxon>Cestoda</taxon>
        <taxon>Eucestoda</taxon>
        <taxon>Diphyllobothriidea</taxon>
        <taxon>Diphyllobothriidae</taxon>
        <taxon>Schistocephalus</taxon>
    </lineage>
</organism>
<evidence type="ECO:0000313" key="17">
    <source>
        <dbReference type="EMBL" id="JAP50876.1"/>
    </source>
</evidence>
<dbReference type="PANTHER" id="PTHR21347:SF0">
    <property type="entry name" value="LIPID SCRAMBLASE CLPTM1L"/>
    <property type="match status" value="1"/>
</dbReference>
<proteinExistence type="inferred from homology"/>
<comment type="catalytic activity">
    <reaction evidence="9">
        <text>6-(alpha-D-glucosaminyl)-(1-octadecanoyl,2-(9Z)-octadecenoyl-sn-glycero-3-phospho)-1D-myo-inositol(in) = 6-(alpha-D-glucosaminyl)-(1-octadecanoyl,2-(9Z)-octadecenoyl-sn-glycero-3-phospho)-1D-myo-inositol(out)</text>
        <dbReference type="Rhea" id="RHEA:71495"/>
        <dbReference type="ChEBI" id="CHEBI:190691"/>
    </reaction>
</comment>
<feature type="region of interest" description="Disordered" evidence="15">
    <location>
        <begin position="511"/>
        <end position="547"/>
    </location>
</feature>
<feature type="transmembrane region" description="Helical" evidence="16">
    <location>
        <begin position="267"/>
        <end position="285"/>
    </location>
</feature>
<protein>
    <recommendedName>
        <fullName evidence="10">Lipid scramblase CLPTM1L</fullName>
    </recommendedName>
    <alternativeName>
        <fullName evidence="12">Cisplatin resistance-related protein 9</fullName>
    </alternativeName>
    <alternativeName>
        <fullName evidence="11">Cleft lip and palate transmembrane protein 1-like protein</fullName>
    </alternativeName>
</protein>
<evidence type="ECO:0000256" key="12">
    <source>
        <dbReference type="ARBA" id="ARBA00043155"/>
    </source>
</evidence>
<evidence type="ECO:0000256" key="9">
    <source>
        <dbReference type="ARBA" id="ARBA00036810"/>
    </source>
</evidence>
<reference evidence="17" key="1">
    <citation type="submission" date="2016-01" db="EMBL/GenBank/DDBJ databases">
        <title>Reference transcriptome for the parasite Schistocephalus solidus: insights into the molecular evolution of parasitism.</title>
        <authorList>
            <person name="Hebert F.O."/>
            <person name="Grambauer S."/>
            <person name="Barber I."/>
            <person name="Landry C.R."/>
            <person name="Aubin-Horth N."/>
        </authorList>
    </citation>
    <scope>NUCLEOTIDE SEQUENCE</scope>
</reference>
<evidence type="ECO:0000256" key="11">
    <source>
        <dbReference type="ARBA" id="ARBA00042320"/>
    </source>
</evidence>
<evidence type="ECO:0000256" key="8">
    <source>
        <dbReference type="ARBA" id="ARBA00035895"/>
    </source>
</evidence>
<dbReference type="GO" id="GO:0016020">
    <property type="term" value="C:membrane"/>
    <property type="evidence" value="ECO:0007669"/>
    <property type="project" value="UniProtKB-SubCell"/>
</dbReference>
<evidence type="ECO:0000256" key="10">
    <source>
        <dbReference type="ARBA" id="ARBA00040905"/>
    </source>
</evidence>
<dbReference type="InterPro" id="IPR008429">
    <property type="entry name" value="CLPTM1"/>
</dbReference>
<comment type="function">
    <text evidence="13">Scramblase that mediates the translocation of glucosaminylphosphatidylinositol (alpha-D-GlcN-(1-6)-(1,2-diacyl-sn-glycero-3-phospho)-1D-myo-inositol, GlcN-PI) across the endoplasmic reticulum (ER) membrane, from the cytosolic leaflet to the luminal leaflet of the ER membrane, where it participates in the biosynthesis of glycosylphosphatidylinositol (GPI). GPI is a lipid glycoconjugate involved in post-translational modification of proteins. Can also translocate 1,2-diacyl-sn-glycero-3-phospho-(1D-myo-inositol) (phosphatidylinositol or PI), as well as several other phospholipids (1,2-diacyl-sn-glycero-3-phosphocholine, 1,2-diacyl-sn-glycero-3-phosphoethanolamine), and N-acetylglucosaminylphosphatidylinositol (GlcNAc-PI) in vitro.</text>
</comment>
<dbReference type="EMBL" id="GEEE01012349">
    <property type="protein sequence ID" value="JAP50876.1"/>
    <property type="molecule type" value="Transcribed_RNA"/>
</dbReference>
<dbReference type="AlphaFoldDB" id="A0A0X3PUK0"/>
<gene>
    <name evidence="17" type="ORF">TR105574</name>
</gene>
<dbReference type="PANTHER" id="PTHR21347">
    <property type="entry name" value="CLEFT LIP AND PALATE ASSOCIATED TRANSMEMBRANE PROTEIN-RELATED"/>
    <property type="match status" value="1"/>
</dbReference>
<sequence>MLGKNFERLLFAVVLFYIGFNLKTFYEVFYPNECKNSPKCITAAWKTSDKFQMNLVIYAGQTSKEVYRVNFKSFDIQSGLEEHINVTVPDEVFTNGSAKAEIRIQDSKRNVVFSKTMMMSSYRIPKSKAFNLINDNSTEHKVDANRPITHWLSNIYVAVLNYPITFIMEEVPSELHSVLHVSSVGTAYYYSPVFHVNPQLQSTSDWLEIPVETPLQIKKLALGVTIQPLSLGKFRLRCMLEQTSESLRSLGFKEKDVEDVRSLFTDANIYLLLTTIVISVLHLFFDFLAFKNDIQFWRLTENTAGLSIRTVIWHCLSTSIIFLYLFEERSSLLILVPSGISVLIEYWKLMRMTKVTLTLRGGLSMGTRNKEEQETDQLDAYFMRWLLIFMTPLCISGAIYSLLYMPHRSWYSWILQTAVNGVYAFGFLLMTPQLFINYRLKSVANLPWRALTYKAFNTFIDDFFAFIIKMPTAHRVACFRDDIVFVIYLYQRWLYPVDHTRVNEFGQMGEDSVPMTPASSLSSPELQKPRAGGSSTSIAKSGKVKVK</sequence>
<dbReference type="GO" id="GO:0012505">
    <property type="term" value="C:endomembrane system"/>
    <property type="evidence" value="ECO:0007669"/>
    <property type="project" value="TreeGrafter"/>
</dbReference>
<feature type="transmembrane region" description="Helical" evidence="16">
    <location>
        <begin position="385"/>
        <end position="404"/>
    </location>
</feature>
<keyword evidence="5 16" id="KW-0472">Membrane</keyword>